<organism evidence="1 2">
    <name type="scientific">Salmonella enterica subsp. enterica serovar Uganda str. R8-3404</name>
    <dbReference type="NCBI Taxonomy" id="913083"/>
    <lineage>
        <taxon>Bacteria</taxon>
        <taxon>Pseudomonadati</taxon>
        <taxon>Pseudomonadota</taxon>
        <taxon>Gammaproteobacteria</taxon>
        <taxon>Enterobacterales</taxon>
        <taxon>Enterobacteriaceae</taxon>
        <taxon>Salmonella</taxon>
    </lineage>
</organism>
<protein>
    <submittedName>
        <fullName evidence="1">Uncharacterized protein</fullName>
    </submittedName>
</protein>
<proteinExistence type="predicted"/>
<dbReference type="EMBL" id="AFCV01000455">
    <property type="protein sequence ID" value="EHC93392.1"/>
    <property type="molecule type" value="Genomic_DNA"/>
</dbReference>
<gene>
    <name evidence="1" type="ORF">LTSEUGA_1704</name>
</gene>
<dbReference type="AlphaFoldDB" id="A0A6C8H4Z5"/>
<evidence type="ECO:0000313" key="1">
    <source>
        <dbReference type="EMBL" id="EHC93392.1"/>
    </source>
</evidence>
<evidence type="ECO:0000313" key="2">
    <source>
        <dbReference type="Proteomes" id="UP000003915"/>
    </source>
</evidence>
<reference evidence="1 2" key="1">
    <citation type="journal article" date="2011" name="BMC Genomics">
        <title>Genome sequencing reveals diversification of virulence factor content and possible host adaptation in distinct subpopulations of Salmonella enterica.</title>
        <authorList>
            <person name="den Bakker H.C."/>
            <person name="Moreno Switt A.I."/>
            <person name="Govoni G."/>
            <person name="Cummings C.A."/>
            <person name="Ranieri M.L."/>
            <person name="Degoricija L."/>
            <person name="Hoelzer K."/>
            <person name="Rodriguez-Rivera L.D."/>
            <person name="Brown S."/>
            <person name="Bolchacova E."/>
            <person name="Furtado M.R."/>
            <person name="Wiedmann M."/>
        </authorList>
    </citation>
    <scope>NUCLEOTIDE SEQUENCE [LARGE SCALE GENOMIC DNA]</scope>
    <source>
        <strain evidence="1 2">R8-3404</strain>
    </source>
</reference>
<accession>A0A6C8H4Z5</accession>
<name>A0A6C8H4Z5_SALET</name>
<comment type="caution">
    <text evidence="1">The sequence shown here is derived from an EMBL/GenBank/DDBJ whole genome shotgun (WGS) entry which is preliminary data.</text>
</comment>
<sequence>MRDSCVITTKMKTHSGISVNNMQEIHRFTTCTEKPVPVLTQCEE</sequence>
<dbReference type="Proteomes" id="UP000003915">
    <property type="component" value="Unassembled WGS sequence"/>
</dbReference>